<evidence type="ECO:0000313" key="2">
    <source>
        <dbReference type="WBParaSite" id="JU765_v2.g14694.t1"/>
    </source>
</evidence>
<reference evidence="2" key="1">
    <citation type="submission" date="2022-11" db="UniProtKB">
        <authorList>
            <consortium name="WormBaseParasite"/>
        </authorList>
    </citation>
    <scope>IDENTIFICATION</scope>
</reference>
<dbReference type="Proteomes" id="UP000887576">
    <property type="component" value="Unplaced"/>
</dbReference>
<accession>A0AC34QBC2</accession>
<sequence>MMRDNDAKLEQIISDLKSEFKEKLIKIYVVKNENSNIDSNLIADPLIYSLKVHDLDFTHHLTTKLTPETKIVLIEKNSFLYEYVMSKNGVLEYKPVKCFEACADMQNYLKLMLQFFEYEMNQLHFFIFRLYFDSFDKYLETIKKENKEFSSYTVFMDHSISEKAIIYGRYLSKDNVQTLLRLKKCVSLNEIESNTFNFKVSKAIPSFRVIDTFKPQTRLMGIDLGANTIVVCVSRDGHPELIKIDREYSMPSYNATEYQFDLNNGNYVNQAVITVPDFENELMLDNIYAAAESVGLNITDVITGKRLVQ</sequence>
<proteinExistence type="predicted"/>
<organism evidence="1 2">
    <name type="scientific">Panagrolaimus sp. JU765</name>
    <dbReference type="NCBI Taxonomy" id="591449"/>
    <lineage>
        <taxon>Eukaryota</taxon>
        <taxon>Metazoa</taxon>
        <taxon>Ecdysozoa</taxon>
        <taxon>Nematoda</taxon>
        <taxon>Chromadorea</taxon>
        <taxon>Rhabditida</taxon>
        <taxon>Tylenchina</taxon>
        <taxon>Panagrolaimomorpha</taxon>
        <taxon>Panagrolaimoidea</taxon>
        <taxon>Panagrolaimidae</taxon>
        <taxon>Panagrolaimus</taxon>
    </lineage>
</organism>
<protein>
    <submittedName>
        <fullName evidence="2">Uncharacterized protein</fullName>
    </submittedName>
</protein>
<name>A0AC34QBC2_9BILA</name>
<dbReference type="WBParaSite" id="JU765_v2.g14694.t1">
    <property type="protein sequence ID" value="JU765_v2.g14694.t1"/>
    <property type="gene ID" value="JU765_v2.g14694"/>
</dbReference>
<evidence type="ECO:0000313" key="1">
    <source>
        <dbReference type="Proteomes" id="UP000887576"/>
    </source>
</evidence>